<gene>
    <name evidence="8" type="ORF">EDB95_1101</name>
</gene>
<dbReference type="PANTHER" id="PTHR30026:SF20">
    <property type="entry name" value="OUTER MEMBRANE PROTEIN TOLC"/>
    <property type="match status" value="1"/>
</dbReference>
<dbReference type="RefSeq" id="WP_133991343.1">
    <property type="nucleotide sequence ID" value="NZ_SODV01000001.1"/>
</dbReference>
<comment type="similarity">
    <text evidence="2">Belongs to the outer membrane factor (OMF) (TC 1.B.17) family.</text>
</comment>
<dbReference type="Proteomes" id="UP000294498">
    <property type="component" value="Unassembled WGS sequence"/>
</dbReference>
<evidence type="ECO:0000256" key="3">
    <source>
        <dbReference type="ARBA" id="ARBA00022448"/>
    </source>
</evidence>
<evidence type="ECO:0000256" key="4">
    <source>
        <dbReference type="ARBA" id="ARBA00022452"/>
    </source>
</evidence>
<keyword evidence="9" id="KW-1185">Reference proteome</keyword>
<dbReference type="GO" id="GO:0015288">
    <property type="term" value="F:porin activity"/>
    <property type="evidence" value="ECO:0007669"/>
    <property type="project" value="TreeGrafter"/>
</dbReference>
<keyword evidence="4" id="KW-1134">Transmembrane beta strand</keyword>
<evidence type="ECO:0000313" key="8">
    <source>
        <dbReference type="EMBL" id="TDX00084.1"/>
    </source>
</evidence>
<keyword evidence="3" id="KW-0813">Transport</keyword>
<keyword evidence="7" id="KW-0998">Cell outer membrane</keyword>
<sequence length="485" mass="53979">MRKLTLVLLFGTSVTAPGLVRAQEKWGLRKCVEYAMANNISVRQADIDARISELTFKQSRAAQYGQWSFNTGLGLSFGYSVDPTTNQFIATDFLYQSYTLQGGVNLFNWFSQRRLIESNKLSYLAAKTNIDKVRNDVSLNVSAAYLTALAARQQVDISIAQVQLSRDQLTNTQKLVDAGSQPELNAAELEAQLASDSAALISAQATYDQDVLQLKATLSLDAAYPFVLDTPAVETIPVEPIGELQPDLVYAMAERTFPQSQLNEYRIQAADKAYASAKGQLYPTIQVFGSLGDRFSNTFKQLSTAKLAGIDTTAYFVYNNGVVNNVLSPNYTYGYTKNSFGQLWQGYWNQLDQNFGQQVGIQLNVPIFNGNQARTAVKKAKLNIRSAELQKESDLLTLKQNVYQAFSAAVAAMERFQANRKALTTAQTSFDLASKRYSIGLLNTIDYITNQNNLFKAKINLLGSQYDYVFKMKVLEFYKGQGVKF</sequence>
<accession>A0A4R8DPR0</accession>
<reference evidence="8 9" key="1">
    <citation type="submission" date="2019-03" db="EMBL/GenBank/DDBJ databases">
        <title>Genomic Encyclopedia of Type Strains, Phase IV (KMG-IV): sequencing the most valuable type-strain genomes for metagenomic binning, comparative biology and taxonomic classification.</title>
        <authorList>
            <person name="Goeker M."/>
        </authorList>
    </citation>
    <scope>NUCLEOTIDE SEQUENCE [LARGE SCALE GENOMIC DNA]</scope>
    <source>
        <strain evidence="8 9">DSM 100059</strain>
    </source>
</reference>
<name>A0A4R8DPR0_9BACT</name>
<dbReference type="Pfam" id="PF02321">
    <property type="entry name" value="OEP"/>
    <property type="match status" value="2"/>
</dbReference>
<organism evidence="8 9">
    <name type="scientific">Dinghuibacter silviterrae</name>
    <dbReference type="NCBI Taxonomy" id="1539049"/>
    <lineage>
        <taxon>Bacteria</taxon>
        <taxon>Pseudomonadati</taxon>
        <taxon>Bacteroidota</taxon>
        <taxon>Chitinophagia</taxon>
        <taxon>Chitinophagales</taxon>
        <taxon>Chitinophagaceae</taxon>
        <taxon>Dinghuibacter</taxon>
    </lineage>
</organism>
<keyword evidence="6" id="KW-0472">Membrane</keyword>
<protein>
    <submittedName>
        <fullName evidence="8">Outer membrane protein</fullName>
    </submittedName>
</protein>
<dbReference type="AlphaFoldDB" id="A0A4R8DPR0"/>
<dbReference type="GO" id="GO:0009279">
    <property type="term" value="C:cell outer membrane"/>
    <property type="evidence" value="ECO:0007669"/>
    <property type="project" value="UniProtKB-SubCell"/>
</dbReference>
<evidence type="ECO:0000313" key="9">
    <source>
        <dbReference type="Proteomes" id="UP000294498"/>
    </source>
</evidence>
<evidence type="ECO:0000256" key="2">
    <source>
        <dbReference type="ARBA" id="ARBA00007613"/>
    </source>
</evidence>
<dbReference type="PANTHER" id="PTHR30026">
    <property type="entry name" value="OUTER MEMBRANE PROTEIN TOLC"/>
    <property type="match status" value="1"/>
</dbReference>
<proteinExistence type="inferred from homology"/>
<dbReference type="InterPro" id="IPR051906">
    <property type="entry name" value="TolC-like"/>
</dbReference>
<dbReference type="GO" id="GO:1990281">
    <property type="term" value="C:efflux pump complex"/>
    <property type="evidence" value="ECO:0007669"/>
    <property type="project" value="TreeGrafter"/>
</dbReference>
<dbReference type="GO" id="GO:0015562">
    <property type="term" value="F:efflux transmembrane transporter activity"/>
    <property type="evidence" value="ECO:0007669"/>
    <property type="project" value="InterPro"/>
</dbReference>
<dbReference type="Gene3D" id="1.20.1600.10">
    <property type="entry name" value="Outer membrane efflux proteins (OEP)"/>
    <property type="match status" value="1"/>
</dbReference>
<evidence type="ECO:0000256" key="1">
    <source>
        <dbReference type="ARBA" id="ARBA00004442"/>
    </source>
</evidence>
<evidence type="ECO:0000256" key="7">
    <source>
        <dbReference type="ARBA" id="ARBA00023237"/>
    </source>
</evidence>
<keyword evidence="5" id="KW-0812">Transmembrane</keyword>
<dbReference type="OrthoDB" id="9811587at2"/>
<evidence type="ECO:0000256" key="6">
    <source>
        <dbReference type="ARBA" id="ARBA00023136"/>
    </source>
</evidence>
<evidence type="ECO:0000256" key="5">
    <source>
        <dbReference type="ARBA" id="ARBA00022692"/>
    </source>
</evidence>
<comment type="caution">
    <text evidence="8">The sequence shown here is derived from an EMBL/GenBank/DDBJ whole genome shotgun (WGS) entry which is preliminary data.</text>
</comment>
<comment type="subcellular location">
    <subcellularLocation>
        <location evidence="1">Cell outer membrane</location>
    </subcellularLocation>
</comment>
<dbReference type="EMBL" id="SODV01000001">
    <property type="protein sequence ID" value="TDX00084.1"/>
    <property type="molecule type" value="Genomic_DNA"/>
</dbReference>
<dbReference type="SUPFAM" id="SSF56954">
    <property type="entry name" value="Outer membrane efflux proteins (OEP)"/>
    <property type="match status" value="1"/>
</dbReference>
<dbReference type="InterPro" id="IPR003423">
    <property type="entry name" value="OMP_efflux"/>
</dbReference>